<dbReference type="InterPro" id="IPR011032">
    <property type="entry name" value="GroES-like_sf"/>
</dbReference>
<protein>
    <submittedName>
        <fullName evidence="7">Zinc-binding dehydrogenase</fullName>
    </submittedName>
</protein>
<dbReference type="Pfam" id="PF00107">
    <property type="entry name" value="ADH_zinc_N"/>
    <property type="match status" value="1"/>
</dbReference>
<feature type="domain" description="Alcohol dehydrogenase-like N-terminal" evidence="6">
    <location>
        <begin position="33"/>
        <end position="142"/>
    </location>
</feature>
<feature type="domain" description="Alcohol dehydrogenase-like C-terminal" evidence="5">
    <location>
        <begin position="181"/>
        <end position="311"/>
    </location>
</feature>
<dbReference type="Gene3D" id="3.90.180.10">
    <property type="entry name" value="Medium-chain alcohol dehydrogenases, catalytic domain"/>
    <property type="match status" value="1"/>
</dbReference>
<evidence type="ECO:0000313" key="7">
    <source>
        <dbReference type="EMBL" id="MYH63736.1"/>
    </source>
</evidence>
<dbReference type="InterPro" id="IPR013154">
    <property type="entry name" value="ADH-like_N"/>
</dbReference>
<keyword evidence="2 4" id="KW-0862">Zinc</keyword>
<evidence type="ECO:0000256" key="4">
    <source>
        <dbReference type="RuleBase" id="RU361277"/>
    </source>
</evidence>
<comment type="cofactor">
    <cofactor evidence="4">
        <name>Zn(2+)</name>
        <dbReference type="ChEBI" id="CHEBI:29105"/>
    </cofactor>
</comment>
<dbReference type="InterPro" id="IPR002328">
    <property type="entry name" value="ADH_Zn_CS"/>
</dbReference>
<evidence type="ECO:0000259" key="5">
    <source>
        <dbReference type="Pfam" id="PF00107"/>
    </source>
</evidence>
<evidence type="ECO:0000256" key="2">
    <source>
        <dbReference type="ARBA" id="ARBA00022833"/>
    </source>
</evidence>
<reference evidence="7" key="1">
    <citation type="submission" date="2019-09" db="EMBL/GenBank/DDBJ databases">
        <title>Characterisation of the sponge microbiome using genome-centric metagenomics.</title>
        <authorList>
            <person name="Engelberts J.P."/>
            <person name="Robbins S.J."/>
            <person name="De Goeij J.M."/>
            <person name="Aranda M."/>
            <person name="Bell S.C."/>
            <person name="Webster N.S."/>
        </authorList>
    </citation>
    <scope>NUCLEOTIDE SEQUENCE</scope>
    <source>
        <strain evidence="7">SB0675_bin_29</strain>
    </source>
</reference>
<accession>A0A6B1G8R7</accession>
<dbReference type="GO" id="GO:0016491">
    <property type="term" value="F:oxidoreductase activity"/>
    <property type="evidence" value="ECO:0007669"/>
    <property type="project" value="UniProtKB-KW"/>
</dbReference>
<keyword evidence="1 4" id="KW-0479">Metal-binding</keyword>
<comment type="caution">
    <text evidence="7">The sequence shown here is derived from an EMBL/GenBank/DDBJ whole genome shotgun (WGS) entry which is preliminary data.</text>
</comment>
<sequence>MASNEEGTGTMKTAAVFGPKQGGVVDAPNPTAGENWVVVKIHTAPMCTEFKVYVSGREAPYLGHEAAGEVVEVAQPCRVNVGDRVVVMPQTPCGQCELCLDGEYIHCLDSEEPPPQPDGAEGRATMSQFMLKQDWMLVPIPDGISYDHASMACCGLGPTFGAVQRANIGPDDSLMITGLGPVGLGGVINGTHRGATVIGVDVNNYRAAKAIELGASTVIDPTDPDALDQVLALTRDGRGVDHSIDCSGVVAAHRFCIDATRSKGTVSFVGESGTDATPIHVSTDMLRKGLSLHGSWHYNMADTPQILRVIAANPAKLDKLITHTFPLDRVADAWDLQATGQCAKVLLKPWQ</sequence>
<evidence type="ECO:0000259" key="6">
    <source>
        <dbReference type="Pfam" id="PF08240"/>
    </source>
</evidence>
<dbReference type="Pfam" id="PF08240">
    <property type="entry name" value="ADH_N"/>
    <property type="match status" value="1"/>
</dbReference>
<proteinExistence type="inferred from homology"/>
<dbReference type="EMBL" id="VYDA01000671">
    <property type="protein sequence ID" value="MYH63736.1"/>
    <property type="molecule type" value="Genomic_DNA"/>
</dbReference>
<gene>
    <name evidence="7" type="ORF">F4148_18970</name>
</gene>
<dbReference type="PANTHER" id="PTHR43401:SF2">
    <property type="entry name" value="L-THREONINE 3-DEHYDROGENASE"/>
    <property type="match status" value="1"/>
</dbReference>
<name>A0A6B1G8R7_9CHLR</name>
<evidence type="ECO:0000256" key="3">
    <source>
        <dbReference type="ARBA" id="ARBA00023002"/>
    </source>
</evidence>
<dbReference type="AlphaFoldDB" id="A0A6B1G8R7"/>
<dbReference type="SUPFAM" id="SSF51735">
    <property type="entry name" value="NAD(P)-binding Rossmann-fold domains"/>
    <property type="match status" value="1"/>
</dbReference>
<dbReference type="PANTHER" id="PTHR43401">
    <property type="entry name" value="L-THREONINE 3-DEHYDROGENASE"/>
    <property type="match status" value="1"/>
</dbReference>
<dbReference type="InterPro" id="IPR050129">
    <property type="entry name" value="Zn_alcohol_dh"/>
</dbReference>
<dbReference type="SUPFAM" id="SSF50129">
    <property type="entry name" value="GroES-like"/>
    <property type="match status" value="1"/>
</dbReference>
<dbReference type="GO" id="GO:0008270">
    <property type="term" value="F:zinc ion binding"/>
    <property type="evidence" value="ECO:0007669"/>
    <property type="project" value="InterPro"/>
</dbReference>
<comment type="similarity">
    <text evidence="4">Belongs to the zinc-containing alcohol dehydrogenase family.</text>
</comment>
<dbReference type="InterPro" id="IPR036291">
    <property type="entry name" value="NAD(P)-bd_dom_sf"/>
</dbReference>
<dbReference type="Gene3D" id="3.40.50.720">
    <property type="entry name" value="NAD(P)-binding Rossmann-like Domain"/>
    <property type="match status" value="1"/>
</dbReference>
<organism evidence="7">
    <name type="scientific">Caldilineaceae bacterium SB0675_bin_29</name>
    <dbReference type="NCBI Taxonomy" id="2605266"/>
    <lineage>
        <taxon>Bacteria</taxon>
        <taxon>Bacillati</taxon>
        <taxon>Chloroflexota</taxon>
        <taxon>Caldilineae</taxon>
        <taxon>Caldilineales</taxon>
        <taxon>Caldilineaceae</taxon>
    </lineage>
</organism>
<keyword evidence="3" id="KW-0560">Oxidoreductase</keyword>
<evidence type="ECO:0000256" key="1">
    <source>
        <dbReference type="ARBA" id="ARBA00022723"/>
    </source>
</evidence>
<dbReference type="InterPro" id="IPR013149">
    <property type="entry name" value="ADH-like_C"/>
</dbReference>
<dbReference type="PROSITE" id="PS00059">
    <property type="entry name" value="ADH_ZINC"/>
    <property type="match status" value="1"/>
</dbReference>